<name>A0ABX8SBB6_9ACTN</name>
<feature type="transmembrane region" description="Helical" evidence="1">
    <location>
        <begin position="245"/>
        <end position="264"/>
    </location>
</feature>
<evidence type="ECO:0000313" key="3">
    <source>
        <dbReference type="Proteomes" id="UP000887023"/>
    </source>
</evidence>
<feature type="transmembrane region" description="Helical" evidence="1">
    <location>
        <begin position="68"/>
        <end position="88"/>
    </location>
</feature>
<dbReference type="Proteomes" id="UP000887023">
    <property type="component" value="Chromosome"/>
</dbReference>
<feature type="transmembrane region" description="Helical" evidence="1">
    <location>
        <begin position="320"/>
        <end position="339"/>
    </location>
</feature>
<feature type="transmembrane region" description="Helical" evidence="1">
    <location>
        <begin position="126"/>
        <end position="143"/>
    </location>
</feature>
<feature type="transmembrane region" description="Helical" evidence="1">
    <location>
        <begin position="346"/>
        <end position="367"/>
    </location>
</feature>
<accession>A0ABX8SBB6</accession>
<evidence type="ECO:0000313" key="2">
    <source>
        <dbReference type="EMBL" id="QXQ14282.1"/>
    </source>
</evidence>
<dbReference type="RefSeq" id="WP_157079641.1">
    <property type="nucleotide sequence ID" value="NZ_CBCRUZ010000003.1"/>
</dbReference>
<feature type="transmembrane region" description="Helical" evidence="1">
    <location>
        <begin position="42"/>
        <end position="61"/>
    </location>
</feature>
<keyword evidence="1" id="KW-1133">Transmembrane helix</keyword>
<proteinExistence type="predicted"/>
<evidence type="ECO:0000256" key="1">
    <source>
        <dbReference type="SAM" id="Phobius"/>
    </source>
</evidence>
<protein>
    <submittedName>
        <fullName evidence="2">Uncharacterized protein</fullName>
    </submittedName>
</protein>
<keyword evidence="1" id="KW-0812">Transmembrane</keyword>
<keyword evidence="1" id="KW-0472">Membrane</keyword>
<dbReference type="EMBL" id="CP079105">
    <property type="protein sequence ID" value="QXQ14282.1"/>
    <property type="molecule type" value="Genomic_DNA"/>
</dbReference>
<organism evidence="2 3">
    <name type="scientific">Skermania pinensis</name>
    <dbReference type="NCBI Taxonomy" id="39122"/>
    <lineage>
        <taxon>Bacteria</taxon>
        <taxon>Bacillati</taxon>
        <taxon>Actinomycetota</taxon>
        <taxon>Actinomycetes</taxon>
        <taxon>Mycobacteriales</taxon>
        <taxon>Gordoniaceae</taxon>
        <taxon>Skermania</taxon>
    </lineage>
</organism>
<feature type="transmembrane region" description="Helical" evidence="1">
    <location>
        <begin position="94"/>
        <end position="119"/>
    </location>
</feature>
<feature type="transmembrane region" description="Helical" evidence="1">
    <location>
        <begin position="149"/>
        <end position="170"/>
    </location>
</feature>
<sequence>MPVSSRPLSAALGALSGGTLAGMATADSHIHRTIGHFWLAEPLIRAGLGLPFAITATVLLARAGSRRTAWFVVAASAAVLAPVTWVAGHDPTEGVGAAALIAGSVAAGVLLGSAVAAAWGEPPTQSALAIGAVAGALIAQPWLLSGGTVLAPTWLTIVTILAAIAGAATADSAFRIPRPNPATVQLVLPAAAALTILIWLYGAWSSTAGARSSRVMPAVALFGLVLVVLGTEWARRLAAPSDGGFLPATLAVAAGASPVLAAAAGPPQRISAEWLIAVGIVAVVIGVRAASVRPLLSVGLGLLALVPLAGLLLPETGQDGPLLAIRIAVVGVGAGLTIASTFPSQAPVAALGFAGAGALATLFTLLFGSRFGTTDRPPSYTQLTASPPSGIVEWHLLLEPHRYRIAALAMVLIIGYAGVAIIRRPRHVPNALRPTE</sequence>
<feature type="transmembrane region" description="Helical" evidence="1">
    <location>
        <begin position="270"/>
        <end position="287"/>
    </location>
</feature>
<feature type="transmembrane region" description="Helical" evidence="1">
    <location>
        <begin position="403"/>
        <end position="422"/>
    </location>
</feature>
<reference evidence="2" key="1">
    <citation type="submission" date="2021-07" db="EMBL/GenBank/DDBJ databases">
        <title>Candidatus Kaistella beijingensis sp. nov. isolated from a municipal wastewater treatment plant is involved in sludge foaming.</title>
        <authorList>
            <person name="Song Y."/>
            <person name="Liu S.-J."/>
        </authorList>
    </citation>
    <scope>NUCLEOTIDE SEQUENCE</scope>
    <source>
        <strain evidence="2">DSM 43998</strain>
    </source>
</reference>
<keyword evidence="3" id="KW-1185">Reference proteome</keyword>
<feature type="transmembrane region" description="Helical" evidence="1">
    <location>
        <begin position="294"/>
        <end position="314"/>
    </location>
</feature>
<feature type="transmembrane region" description="Helical" evidence="1">
    <location>
        <begin position="215"/>
        <end position="233"/>
    </location>
</feature>
<feature type="transmembrane region" description="Helical" evidence="1">
    <location>
        <begin position="182"/>
        <end position="203"/>
    </location>
</feature>
<gene>
    <name evidence="2" type="ORF">KV203_02280</name>
</gene>